<gene>
    <name evidence="1" type="ORF">B0H17DRAFT_1288606</name>
</gene>
<name>A0AAD7BL56_MYCRO</name>
<reference evidence="1" key="1">
    <citation type="submission" date="2023-03" db="EMBL/GenBank/DDBJ databases">
        <title>Massive genome expansion in bonnet fungi (Mycena s.s.) driven by repeated elements and novel gene families across ecological guilds.</title>
        <authorList>
            <consortium name="Lawrence Berkeley National Laboratory"/>
            <person name="Harder C.B."/>
            <person name="Miyauchi S."/>
            <person name="Viragh M."/>
            <person name="Kuo A."/>
            <person name="Thoen E."/>
            <person name="Andreopoulos B."/>
            <person name="Lu D."/>
            <person name="Skrede I."/>
            <person name="Drula E."/>
            <person name="Henrissat B."/>
            <person name="Morin E."/>
            <person name="Kohler A."/>
            <person name="Barry K."/>
            <person name="LaButti K."/>
            <person name="Morin E."/>
            <person name="Salamov A."/>
            <person name="Lipzen A."/>
            <person name="Mereny Z."/>
            <person name="Hegedus B."/>
            <person name="Baldrian P."/>
            <person name="Stursova M."/>
            <person name="Weitz H."/>
            <person name="Taylor A."/>
            <person name="Grigoriev I.V."/>
            <person name="Nagy L.G."/>
            <person name="Martin F."/>
            <person name="Kauserud H."/>
        </authorList>
    </citation>
    <scope>NUCLEOTIDE SEQUENCE</scope>
    <source>
        <strain evidence="1">CBHHK067</strain>
    </source>
</reference>
<evidence type="ECO:0000313" key="1">
    <source>
        <dbReference type="EMBL" id="KAJ7624159.1"/>
    </source>
</evidence>
<dbReference type="EMBL" id="JARKIE010000620">
    <property type="protein sequence ID" value="KAJ7624159.1"/>
    <property type="molecule type" value="Genomic_DNA"/>
</dbReference>
<comment type="caution">
    <text evidence="1">The sequence shown here is derived from an EMBL/GenBank/DDBJ whole genome shotgun (WGS) entry which is preliminary data.</text>
</comment>
<proteinExistence type="predicted"/>
<keyword evidence="2" id="KW-1185">Reference proteome</keyword>
<sequence>MSPQRSSIGCPHFVPASGLPSLLVPSPNWELNDSVPRRLKVLDSDFRVRNGGFWKGFDPYNPDVARHRGRRLFQLTDRTEAVSAHLEKIDSEDDYDEADHSEVSVQDIPLTEAIQSQTPQFAELPTHLEVDLPTDRSFWTSSKYLRVDTAFDSVSFPSSSSTFLFPPPPPPHPTYLPYNSATIQNASVRSSHPFNRPPPPPGHLDAIVPLNIPPELGPRTSRKWRARCRSALTRKCGLTSSWEAADFEELG</sequence>
<evidence type="ECO:0000313" key="2">
    <source>
        <dbReference type="Proteomes" id="UP001221757"/>
    </source>
</evidence>
<dbReference type="AlphaFoldDB" id="A0AAD7BL56"/>
<dbReference type="Proteomes" id="UP001221757">
    <property type="component" value="Unassembled WGS sequence"/>
</dbReference>
<organism evidence="1 2">
    <name type="scientific">Mycena rosella</name>
    <name type="common">Pink bonnet</name>
    <name type="synonym">Agaricus rosellus</name>
    <dbReference type="NCBI Taxonomy" id="1033263"/>
    <lineage>
        <taxon>Eukaryota</taxon>
        <taxon>Fungi</taxon>
        <taxon>Dikarya</taxon>
        <taxon>Basidiomycota</taxon>
        <taxon>Agaricomycotina</taxon>
        <taxon>Agaricomycetes</taxon>
        <taxon>Agaricomycetidae</taxon>
        <taxon>Agaricales</taxon>
        <taxon>Marasmiineae</taxon>
        <taxon>Mycenaceae</taxon>
        <taxon>Mycena</taxon>
    </lineage>
</organism>
<accession>A0AAD7BL56</accession>
<protein>
    <submittedName>
        <fullName evidence="1">Uncharacterized protein</fullName>
    </submittedName>
</protein>